<dbReference type="InterPro" id="IPR023214">
    <property type="entry name" value="HAD_sf"/>
</dbReference>
<accession>A0A418VG41</accession>
<dbReference type="PANTHER" id="PTHR10000:SF8">
    <property type="entry name" value="HAD SUPERFAMILY HYDROLASE-LIKE, TYPE 3"/>
    <property type="match status" value="1"/>
</dbReference>
<dbReference type="InterPro" id="IPR036412">
    <property type="entry name" value="HAD-like_sf"/>
</dbReference>
<dbReference type="OrthoDB" id="7847955at2"/>
<evidence type="ECO:0000313" key="1">
    <source>
        <dbReference type="EMBL" id="RJF75104.1"/>
    </source>
</evidence>
<reference evidence="1 2" key="1">
    <citation type="submission" date="2018-09" db="EMBL/GenBank/DDBJ databases">
        <title>Draft genome sequence of Rhodopseudomonas palustris 2.1.18.</title>
        <authorList>
            <person name="Robertson S.L."/>
            <person name="Meyer T.E."/>
            <person name="Kyndt J.A."/>
        </authorList>
    </citation>
    <scope>NUCLEOTIDE SEQUENCE [LARGE SCALE GENOMIC DNA]</scope>
    <source>
        <strain evidence="1 2">2.1.18</strain>
    </source>
</reference>
<dbReference type="GO" id="GO:0005829">
    <property type="term" value="C:cytosol"/>
    <property type="evidence" value="ECO:0007669"/>
    <property type="project" value="TreeGrafter"/>
</dbReference>
<dbReference type="GO" id="GO:0016791">
    <property type="term" value="F:phosphatase activity"/>
    <property type="evidence" value="ECO:0007669"/>
    <property type="project" value="TreeGrafter"/>
</dbReference>
<dbReference type="SUPFAM" id="SSF56784">
    <property type="entry name" value="HAD-like"/>
    <property type="match status" value="1"/>
</dbReference>
<keyword evidence="1" id="KW-0378">Hydrolase</keyword>
<dbReference type="Proteomes" id="UP000285523">
    <property type="component" value="Unassembled WGS sequence"/>
</dbReference>
<dbReference type="InterPro" id="IPR000150">
    <property type="entry name" value="Cof"/>
</dbReference>
<dbReference type="Gene3D" id="3.40.50.1000">
    <property type="entry name" value="HAD superfamily/HAD-like"/>
    <property type="match status" value="1"/>
</dbReference>
<proteinExistence type="predicted"/>
<dbReference type="SFLD" id="SFLDS00003">
    <property type="entry name" value="Haloacid_Dehalogenase"/>
    <property type="match status" value="1"/>
</dbReference>
<dbReference type="SFLD" id="SFLDG01140">
    <property type="entry name" value="C2.B:_Phosphomannomutase_and_P"/>
    <property type="match status" value="1"/>
</dbReference>
<organism evidence="1 2">
    <name type="scientific">Rhodopseudomonas palustris</name>
    <dbReference type="NCBI Taxonomy" id="1076"/>
    <lineage>
        <taxon>Bacteria</taxon>
        <taxon>Pseudomonadati</taxon>
        <taxon>Pseudomonadota</taxon>
        <taxon>Alphaproteobacteria</taxon>
        <taxon>Hyphomicrobiales</taxon>
        <taxon>Nitrobacteraceae</taxon>
        <taxon>Rhodopseudomonas</taxon>
    </lineage>
</organism>
<dbReference type="CDD" id="cd07516">
    <property type="entry name" value="HAD_Pase"/>
    <property type="match status" value="1"/>
</dbReference>
<gene>
    <name evidence="1" type="ORF">D4Q52_10705</name>
</gene>
<sequence length="270" mass="29445">MSRIRLVVSDVDGTLVTSDKRLTDGARAAVAKLQDAGIGFTLTSSRPPVGMRMFSEPLRIDLPMGPFNGSSIVDPSLAVIEQHLIPADAAARSIALLERRGVDIWLFSNDNWYIRRDDGKYVPHEQRTIQFDPTQIDDFTPLLQKACKIVGASADFPLLERCETELQGELGDSALAVRSQDYYLDVTPPGQNKGTFVQAMSKRLNIPTEAIATLGDMQNDLPMFKVSGLPIAMGNASDSVKRHAAHVTKSNEDDGFAAAIDFILGRNAES</sequence>
<dbReference type="GO" id="GO:0000287">
    <property type="term" value="F:magnesium ion binding"/>
    <property type="evidence" value="ECO:0007669"/>
    <property type="project" value="TreeGrafter"/>
</dbReference>
<dbReference type="Gene3D" id="3.30.1240.10">
    <property type="match status" value="1"/>
</dbReference>
<dbReference type="InterPro" id="IPR006379">
    <property type="entry name" value="HAD-SF_hydro_IIB"/>
</dbReference>
<comment type="caution">
    <text evidence="1">The sequence shown here is derived from an EMBL/GenBank/DDBJ whole genome shotgun (WGS) entry which is preliminary data.</text>
</comment>
<dbReference type="PROSITE" id="PS01228">
    <property type="entry name" value="COF_1"/>
    <property type="match status" value="1"/>
</dbReference>
<protein>
    <submittedName>
        <fullName evidence="1">HAD family hydrolase</fullName>
    </submittedName>
</protein>
<dbReference type="PANTHER" id="PTHR10000">
    <property type="entry name" value="PHOSPHOSERINE PHOSPHATASE"/>
    <property type="match status" value="1"/>
</dbReference>
<dbReference type="AlphaFoldDB" id="A0A418VG41"/>
<dbReference type="RefSeq" id="WP_119856537.1">
    <property type="nucleotide sequence ID" value="NZ_QYYD01000009.1"/>
</dbReference>
<dbReference type="Pfam" id="PF08282">
    <property type="entry name" value="Hydrolase_3"/>
    <property type="match status" value="1"/>
</dbReference>
<name>A0A418VG41_RHOPL</name>
<dbReference type="NCBIfam" id="TIGR00099">
    <property type="entry name" value="Cof-subfamily"/>
    <property type="match status" value="1"/>
</dbReference>
<evidence type="ECO:0000313" key="2">
    <source>
        <dbReference type="Proteomes" id="UP000285523"/>
    </source>
</evidence>
<dbReference type="NCBIfam" id="TIGR01484">
    <property type="entry name" value="HAD-SF-IIB"/>
    <property type="match status" value="1"/>
</dbReference>
<dbReference type="EMBL" id="QYYD01000009">
    <property type="protein sequence ID" value="RJF75104.1"/>
    <property type="molecule type" value="Genomic_DNA"/>
</dbReference>